<evidence type="ECO:0000313" key="1">
    <source>
        <dbReference type="EMBL" id="MEQ9940330.1"/>
    </source>
</evidence>
<protein>
    <submittedName>
        <fullName evidence="1">Uncharacterized protein</fullName>
    </submittedName>
</protein>
<dbReference type="RefSeq" id="WP_273856113.1">
    <property type="nucleotide sequence ID" value="NZ_JAQRNC010000005.1"/>
</dbReference>
<dbReference type="EMBL" id="JBEHEF010000034">
    <property type="protein sequence ID" value="MEQ9940330.1"/>
    <property type="molecule type" value="Genomic_DNA"/>
</dbReference>
<comment type="caution">
    <text evidence="1">The sequence shown here is derived from an EMBL/GenBank/DDBJ whole genome shotgun (WGS) entry which is preliminary data.</text>
</comment>
<accession>A0ABV1PGQ7</accession>
<gene>
    <name evidence="1" type="ORF">ABRQ07_22445</name>
</gene>
<sequence>MTVVFPCFAASEDAVEMVWRRVVPIKNSLFIRNQAVMKTLALEKFNGAGKRQ</sequence>
<reference evidence="1 2" key="1">
    <citation type="submission" date="2024-06" db="EMBL/GenBank/DDBJ databases">
        <title>Pangenomics to understand the prophage dynamics in the radiating lineages of P. brasiliense.</title>
        <authorList>
            <person name="Pardeshi L.A."/>
            <person name="Van Duivenbode I."/>
            <person name="Jonkheer E.M."/>
            <person name="Pel M.J.C."/>
            <person name="Kupczok A."/>
            <person name="De Ridder D."/>
            <person name="Smit S."/>
            <person name="Van Der Lee T.J."/>
        </authorList>
    </citation>
    <scope>NUCLEOTIDE SEQUENCE [LARGE SCALE GENOMIC DNA]</scope>
    <source>
        <strain evidence="1 2">PD 8607</strain>
    </source>
</reference>
<dbReference type="Proteomes" id="UP001463408">
    <property type="component" value="Unassembled WGS sequence"/>
</dbReference>
<evidence type="ECO:0000313" key="2">
    <source>
        <dbReference type="Proteomes" id="UP001463408"/>
    </source>
</evidence>
<keyword evidence="2" id="KW-1185">Reference proteome</keyword>
<organism evidence="1 2">
    <name type="scientific">Pectobacterium polonicum</name>
    <dbReference type="NCBI Taxonomy" id="2485124"/>
    <lineage>
        <taxon>Bacteria</taxon>
        <taxon>Pseudomonadati</taxon>
        <taxon>Pseudomonadota</taxon>
        <taxon>Gammaproteobacteria</taxon>
        <taxon>Enterobacterales</taxon>
        <taxon>Pectobacteriaceae</taxon>
        <taxon>Pectobacterium</taxon>
    </lineage>
</organism>
<proteinExistence type="predicted"/>
<name>A0ABV1PGQ7_9GAMM</name>